<dbReference type="AlphaFoldDB" id="A0AA39TFF4"/>
<evidence type="ECO:0008006" key="3">
    <source>
        <dbReference type="Google" id="ProtNLM"/>
    </source>
</evidence>
<reference evidence="1" key="1">
    <citation type="submission" date="2023-06" db="EMBL/GenBank/DDBJ databases">
        <authorList>
            <consortium name="Lawrence Berkeley National Laboratory"/>
            <person name="Ahrendt S."/>
            <person name="Sahu N."/>
            <person name="Indic B."/>
            <person name="Wong-Bajracharya J."/>
            <person name="Merenyi Z."/>
            <person name="Ke H.-M."/>
            <person name="Monk M."/>
            <person name="Kocsube S."/>
            <person name="Drula E."/>
            <person name="Lipzen A."/>
            <person name="Balint B."/>
            <person name="Henrissat B."/>
            <person name="Andreopoulos B."/>
            <person name="Martin F.M."/>
            <person name="Harder C.B."/>
            <person name="Rigling D."/>
            <person name="Ford K.L."/>
            <person name="Foster G.D."/>
            <person name="Pangilinan J."/>
            <person name="Papanicolaou A."/>
            <person name="Barry K."/>
            <person name="LaButti K."/>
            <person name="Viragh M."/>
            <person name="Koriabine M."/>
            <person name="Yan M."/>
            <person name="Riley R."/>
            <person name="Champramary S."/>
            <person name="Plett K.L."/>
            <person name="Tsai I.J."/>
            <person name="Slot J."/>
            <person name="Sipos G."/>
            <person name="Plett J."/>
            <person name="Nagy L.G."/>
            <person name="Grigoriev I.V."/>
        </authorList>
    </citation>
    <scope>NUCLEOTIDE SEQUENCE</scope>
    <source>
        <strain evidence="1">HWK02</strain>
    </source>
</reference>
<protein>
    <recommendedName>
        <fullName evidence="3">Endonuclease/exonuclease/phosphatase domain-containing protein</fullName>
    </recommendedName>
</protein>
<proteinExistence type="predicted"/>
<keyword evidence="2" id="KW-1185">Reference proteome</keyword>
<name>A0AA39TFF4_9AGAR</name>
<organism evidence="1 2">
    <name type="scientific">Armillaria luteobubalina</name>
    <dbReference type="NCBI Taxonomy" id="153913"/>
    <lineage>
        <taxon>Eukaryota</taxon>
        <taxon>Fungi</taxon>
        <taxon>Dikarya</taxon>
        <taxon>Basidiomycota</taxon>
        <taxon>Agaricomycotina</taxon>
        <taxon>Agaricomycetes</taxon>
        <taxon>Agaricomycetidae</taxon>
        <taxon>Agaricales</taxon>
        <taxon>Marasmiineae</taxon>
        <taxon>Physalacriaceae</taxon>
        <taxon>Armillaria</taxon>
    </lineage>
</organism>
<evidence type="ECO:0000313" key="1">
    <source>
        <dbReference type="EMBL" id="KAK0485576.1"/>
    </source>
</evidence>
<evidence type="ECO:0000313" key="2">
    <source>
        <dbReference type="Proteomes" id="UP001175228"/>
    </source>
</evidence>
<sequence length="423" mass="46283">MENSIQQITSAVTQMGLVLQDTQMALMAQHRRKLDRAWNSQEEDTVNAELNIVSQKIEETDEQLNKFDQTITGIAAGPPQHPQQIANPTPLTPTHPNWQLISSTPESPLAAKRQLHHEAGPPNAMDEDDIIDEDAIQNSIAEPGLNGNAGQGPPAATTSGLISAVSVVGVTASGFGPNCASASFSIYALNANGMHHTLKLVHINNAIGHRNPLAFIISELKSTTLTANRITLKNYNIFEERSQLMARTWKWGVMLGIRNNIQVVQRLTIVKAMLHSQVLAVDVALSDSNGKAFMHRIFAVYAPWNPGSDSAEFWHSLAEICNSTPHSWSLAGDLNATVSSIEHASTGEDNRRPFLEFLETTSAQDLWQKDPDRSCQNSWTCRAKDSERGGNIIDQVVTSTHGILDAHIQAADSPMDYILVTDH</sequence>
<dbReference type="SUPFAM" id="SSF56219">
    <property type="entry name" value="DNase I-like"/>
    <property type="match status" value="1"/>
</dbReference>
<dbReference type="Gene3D" id="3.60.10.10">
    <property type="entry name" value="Endonuclease/exonuclease/phosphatase"/>
    <property type="match status" value="1"/>
</dbReference>
<dbReference type="EMBL" id="JAUEPU010000049">
    <property type="protein sequence ID" value="KAK0485576.1"/>
    <property type="molecule type" value="Genomic_DNA"/>
</dbReference>
<gene>
    <name evidence="1" type="ORF">EDD18DRAFT_1360902</name>
</gene>
<dbReference type="InterPro" id="IPR036691">
    <property type="entry name" value="Endo/exonu/phosph_ase_sf"/>
</dbReference>
<accession>A0AA39TFF4</accession>
<comment type="caution">
    <text evidence="1">The sequence shown here is derived from an EMBL/GenBank/DDBJ whole genome shotgun (WGS) entry which is preliminary data.</text>
</comment>
<dbReference type="Proteomes" id="UP001175228">
    <property type="component" value="Unassembled WGS sequence"/>
</dbReference>